<evidence type="ECO:0000313" key="2">
    <source>
        <dbReference type="Proteomes" id="UP000529795"/>
    </source>
</evidence>
<reference evidence="1 2" key="1">
    <citation type="submission" date="2020-08" db="EMBL/GenBank/DDBJ databases">
        <title>Genomic Encyclopedia of Type Strains, Phase IV (KMG-IV): sequencing the most valuable type-strain genomes for metagenomic binning, comparative biology and taxonomic classification.</title>
        <authorList>
            <person name="Goeker M."/>
        </authorList>
    </citation>
    <scope>NUCLEOTIDE SEQUENCE [LARGE SCALE GENOMIC DNA]</scope>
    <source>
        <strain evidence="1 2">YC6723</strain>
    </source>
</reference>
<dbReference type="Proteomes" id="UP000529795">
    <property type="component" value="Unassembled WGS sequence"/>
</dbReference>
<comment type="caution">
    <text evidence="1">The sequence shown here is derived from an EMBL/GenBank/DDBJ whole genome shotgun (WGS) entry which is preliminary data.</text>
</comment>
<accession>A0A840FG96</accession>
<evidence type="ECO:0000313" key="1">
    <source>
        <dbReference type="EMBL" id="MBB4153018.1"/>
    </source>
</evidence>
<dbReference type="AlphaFoldDB" id="A0A840FG96"/>
<dbReference type="RefSeq" id="WP_183982698.1">
    <property type="nucleotide sequence ID" value="NZ_JACIEV010000002.1"/>
</dbReference>
<name>A0A840FG96_9SPHN</name>
<dbReference type="EMBL" id="JACIEV010000002">
    <property type="protein sequence ID" value="MBB4153018.1"/>
    <property type="molecule type" value="Genomic_DNA"/>
</dbReference>
<gene>
    <name evidence="1" type="ORF">GGQ80_000906</name>
</gene>
<organism evidence="1 2">
    <name type="scientific">Sphingomonas jinjuensis</name>
    <dbReference type="NCBI Taxonomy" id="535907"/>
    <lineage>
        <taxon>Bacteria</taxon>
        <taxon>Pseudomonadati</taxon>
        <taxon>Pseudomonadota</taxon>
        <taxon>Alphaproteobacteria</taxon>
        <taxon>Sphingomonadales</taxon>
        <taxon>Sphingomonadaceae</taxon>
        <taxon>Sphingomonas</taxon>
    </lineage>
</organism>
<proteinExistence type="predicted"/>
<protein>
    <submittedName>
        <fullName evidence="1">Uncharacterized protein</fullName>
    </submittedName>
</protein>
<keyword evidence="2" id="KW-1185">Reference proteome</keyword>
<sequence>MGRLMHHDFWFEPAKLYRVATSGRRTHLLTGSVNALIDAALADESGTILMIESDSGGMLVDREIVRAACDLTRPRRLLPTDSGWYGGRLRLIDGELPSGSEGLVARAADDGDGLPITILVDRDHAEDEQALIAAADEHIRAHGLPADRVVRLSGTDFPA</sequence>